<dbReference type="Proteomes" id="UP000030856">
    <property type="component" value="Unassembled WGS sequence"/>
</dbReference>
<keyword evidence="1" id="KW-1133">Transmembrane helix</keyword>
<gene>
    <name evidence="2" type="ORF">JV46_09080</name>
</gene>
<accession>A0A0B0HAW3</accession>
<evidence type="ECO:0000313" key="2">
    <source>
        <dbReference type="EMBL" id="KHF24999.1"/>
    </source>
</evidence>
<evidence type="ECO:0000313" key="3">
    <source>
        <dbReference type="Proteomes" id="UP000030856"/>
    </source>
</evidence>
<feature type="transmembrane region" description="Helical" evidence="1">
    <location>
        <begin position="13"/>
        <end position="33"/>
    </location>
</feature>
<dbReference type="EMBL" id="JRAA01000002">
    <property type="protein sequence ID" value="KHF24999.1"/>
    <property type="molecule type" value="Genomic_DNA"/>
</dbReference>
<comment type="caution">
    <text evidence="2">The sequence shown here is derived from an EMBL/GenBank/DDBJ whole genome shotgun (WGS) entry which is preliminary data.</text>
</comment>
<organism evidence="2 3">
    <name type="scientific">Solemya velum gill symbiont</name>
    <dbReference type="NCBI Taxonomy" id="2340"/>
    <lineage>
        <taxon>Bacteria</taxon>
        <taxon>Pseudomonadati</taxon>
        <taxon>Pseudomonadota</taxon>
        <taxon>Gammaproteobacteria</taxon>
        <taxon>sulfur-oxidizing symbionts</taxon>
    </lineage>
</organism>
<proteinExistence type="predicted"/>
<keyword evidence="1" id="KW-0812">Transmembrane</keyword>
<evidence type="ECO:0000256" key="1">
    <source>
        <dbReference type="SAM" id="Phobius"/>
    </source>
</evidence>
<reference evidence="2 3" key="1">
    <citation type="journal article" date="2014" name="BMC Genomics">
        <title>The genome of the intracellular bacterium of the coastal bivalve, Solemya velum: a blueprint for thriving in and out of symbiosis.</title>
        <authorList>
            <person name="Dmytrenko O."/>
            <person name="Russell S.L."/>
            <person name="Loo W.T."/>
            <person name="Fontanez K.M."/>
            <person name="Liao L."/>
            <person name="Roeselers G."/>
            <person name="Sharma R."/>
            <person name="Stewart F.J."/>
            <person name="Newton I.L."/>
            <person name="Woyke T."/>
            <person name="Wu D."/>
            <person name="Lang J.M."/>
            <person name="Eisen J.A."/>
            <person name="Cavanaugh C.M."/>
        </authorList>
    </citation>
    <scope>NUCLEOTIDE SEQUENCE [LARGE SCALE GENOMIC DNA]</scope>
    <source>
        <strain evidence="2 3">WH</strain>
    </source>
</reference>
<protein>
    <submittedName>
        <fullName evidence="2">Uncharacterized protein</fullName>
    </submittedName>
</protein>
<keyword evidence="1" id="KW-0472">Membrane</keyword>
<dbReference type="AlphaFoldDB" id="A0A0B0HAW3"/>
<sequence length="68" mass="7497">MPDDANADPEADIVIATVAAIMFFFILSTYSNIVRNNLETNKKPSIHLINVAQNISAIHENSQFSFSS</sequence>
<keyword evidence="3" id="KW-1185">Reference proteome</keyword>
<name>A0A0B0HAW3_SOVGS</name>